<protein>
    <submittedName>
        <fullName evidence="9">Peptidase C2, calpain, domain III,Peptidase C2, calpain, catalytic domain,Peptidase C2, calpain, large</fullName>
    </submittedName>
</protein>
<dbReference type="SMART" id="SM00745">
    <property type="entry name" value="MIT"/>
    <property type="match status" value="2"/>
</dbReference>
<dbReference type="GO" id="GO:0004198">
    <property type="term" value="F:calcium-dependent cysteine-type endopeptidase activity"/>
    <property type="evidence" value="ECO:0007669"/>
    <property type="project" value="InterPro"/>
</dbReference>
<dbReference type="InterPro" id="IPR036181">
    <property type="entry name" value="MIT_dom_sf"/>
</dbReference>
<dbReference type="Gene3D" id="3.90.70.10">
    <property type="entry name" value="Cysteine proteinases"/>
    <property type="match status" value="1"/>
</dbReference>
<dbReference type="InterPro" id="IPR007330">
    <property type="entry name" value="MIT_dom"/>
</dbReference>
<evidence type="ECO:0000256" key="5">
    <source>
        <dbReference type="PIRSR" id="PIRSR622684-1"/>
    </source>
</evidence>
<dbReference type="Gene3D" id="1.20.58.80">
    <property type="entry name" value="Phosphotransferase system, lactose/cellobiose-type IIA subunit"/>
    <property type="match status" value="2"/>
</dbReference>
<feature type="active site" evidence="5 6">
    <location>
        <position position="281"/>
    </location>
</feature>
<dbReference type="Proteomes" id="UP000325440">
    <property type="component" value="Unassembled WGS sequence"/>
</dbReference>
<keyword evidence="10" id="KW-1185">Reference proteome</keyword>
<evidence type="ECO:0000313" key="9">
    <source>
        <dbReference type="EMBL" id="VVC45513.1"/>
    </source>
</evidence>
<dbReference type="PROSITE" id="PS50203">
    <property type="entry name" value="CALPAIN_CAT"/>
    <property type="match status" value="1"/>
</dbReference>
<dbReference type="InterPro" id="IPR022684">
    <property type="entry name" value="Calpain_cysteine_protease"/>
</dbReference>
<dbReference type="SMART" id="SM00230">
    <property type="entry name" value="CysPc"/>
    <property type="match status" value="1"/>
</dbReference>
<feature type="coiled-coil region" evidence="7">
    <location>
        <begin position="135"/>
        <end position="162"/>
    </location>
</feature>
<feature type="domain" description="Calpain catalytic" evidence="8">
    <location>
        <begin position="227"/>
        <end position="531"/>
    </location>
</feature>
<dbReference type="AlphaFoldDB" id="A0A5E4NP46"/>
<comment type="similarity">
    <text evidence="1">Belongs to the peptidase C2 family.</text>
</comment>
<gene>
    <name evidence="9" type="ORF">CINCED_3A014607</name>
</gene>
<reference evidence="9 10" key="1">
    <citation type="submission" date="2019-08" db="EMBL/GenBank/DDBJ databases">
        <authorList>
            <person name="Alioto T."/>
            <person name="Alioto T."/>
            <person name="Gomez Garrido J."/>
        </authorList>
    </citation>
    <scope>NUCLEOTIDE SEQUENCE [LARGE SCALE GENOMIC DNA]</scope>
</reference>
<accession>A0A5E4NP46</accession>
<dbReference type="PANTHER" id="PTHR46143:SF1">
    <property type="entry name" value="CALPAIN-7"/>
    <property type="match status" value="1"/>
</dbReference>
<keyword evidence="7" id="KW-0175">Coiled coil</keyword>
<keyword evidence="4 6" id="KW-0788">Thiol protease</keyword>
<dbReference type="Pfam" id="PF04212">
    <property type="entry name" value="MIT"/>
    <property type="match status" value="2"/>
</dbReference>
<dbReference type="EMBL" id="CABPRJ010002405">
    <property type="protein sequence ID" value="VVC45513.1"/>
    <property type="molecule type" value="Genomic_DNA"/>
</dbReference>
<evidence type="ECO:0000256" key="1">
    <source>
        <dbReference type="ARBA" id="ARBA00007623"/>
    </source>
</evidence>
<evidence type="ECO:0000256" key="7">
    <source>
        <dbReference type="SAM" id="Coils"/>
    </source>
</evidence>
<dbReference type="PRINTS" id="PR00704">
    <property type="entry name" value="CALPAIN"/>
</dbReference>
<evidence type="ECO:0000256" key="4">
    <source>
        <dbReference type="ARBA" id="ARBA00022807"/>
    </source>
</evidence>
<dbReference type="SUPFAM" id="SSF54001">
    <property type="entry name" value="Cysteine proteinases"/>
    <property type="match status" value="1"/>
</dbReference>
<evidence type="ECO:0000313" key="10">
    <source>
        <dbReference type="Proteomes" id="UP000325440"/>
    </source>
</evidence>
<dbReference type="PANTHER" id="PTHR46143">
    <property type="entry name" value="CALPAIN-7"/>
    <property type="match status" value="1"/>
</dbReference>
<evidence type="ECO:0000259" key="8">
    <source>
        <dbReference type="PROSITE" id="PS50203"/>
    </source>
</evidence>
<dbReference type="InterPro" id="IPR022683">
    <property type="entry name" value="Calpain_III"/>
</dbReference>
<dbReference type="SMART" id="SM00720">
    <property type="entry name" value="calpain_III"/>
    <property type="match status" value="1"/>
</dbReference>
<keyword evidence="3 6" id="KW-0378">Hydrolase</keyword>
<proteinExistence type="inferred from homology"/>
<dbReference type="InterPro" id="IPR036213">
    <property type="entry name" value="Calpain_III_sf"/>
</dbReference>
<dbReference type="InterPro" id="IPR001300">
    <property type="entry name" value="Peptidase_C2_calpain_cat"/>
</dbReference>
<feature type="active site" evidence="5 6">
    <location>
        <position position="449"/>
    </location>
</feature>
<sequence length="804" mass="92042">MEYAEEAIVVSRKAVECDSNSQMQAAIYYYKEAATLLELAWKIRKDDPLADEWCKKSHDYINRAEALEYQLQNEAANNMENINQDRVRLKQCKYLLKQALDIDEAGKEDLAIDSYTQAIELSLKVKKEISDDEMIKNLTTLIKKALDRAEKLKQSKEQTLHNTHHTNNTAPFHKKIILNQIPKISNISKSDLYTEAEKRVLWTTSKINNKEYVPFMDVDLLERFRLSIPFTDSDGLLTLSLDQKERLLHWIRPDQLSSDPKMIVGDCISFYSIKQTVVTDCSFVASLAVCAVYEKTFKKRLITSIIYPQKQNGQPVYNPFGKYMIKLHLNGIQRKVIIDDLLPVGKYNSLLCSHSSNKNEFWVSLIEKAYLKVMGGYDFPGSSSNIDLHALTGWIPERCVIHIDDKTFNAEGLFDILYTRLCKGDVLITVATPPMTSKEEKRTGLVSSHAYAVLDVQKVNDCKLLKLKNPWAHVRWKGRYSEMDEKSWTPTLREVLDYDPTSAASFDNGIFWIDYTSVLHHFDVFCMNWNPSLFPFTSCIHKTWNTTTGPISDRYNISENPQYCLDVGNVNSGAVWVLLTRHITEIQDFKENREYITVVVYRNDGKRVHYPNEPEPYISGARINSPHYLSKIVLNDKTPSKFTLVVSQYEKMHTIHYTLRAYATCPFTMNELNNAKFKTTVNGEWKGIRAGGCKNHNTYNNNPKLRVTVDGFMETEVLQIELKAPKQYQIGIEILCIGLTNINATAKFISKSTGDYRSGYVILELSDIQPGTYEIIPSTFFPGNEGPFILTVNSSCSVSINQIQ</sequence>
<evidence type="ECO:0000256" key="6">
    <source>
        <dbReference type="PROSITE-ProRule" id="PRU00239"/>
    </source>
</evidence>
<dbReference type="Pfam" id="PF01067">
    <property type="entry name" value="Calpain_III"/>
    <property type="match status" value="1"/>
</dbReference>
<dbReference type="InterPro" id="IPR051297">
    <property type="entry name" value="PalB/RIM13"/>
</dbReference>
<dbReference type="GO" id="GO:0006508">
    <property type="term" value="P:proteolysis"/>
    <property type="evidence" value="ECO:0007669"/>
    <property type="project" value="UniProtKB-KW"/>
</dbReference>
<dbReference type="OrthoDB" id="167576at2759"/>
<evidence type="ECO:0000256" key="3">
    <source>
        <dbReference type="ARBA" id="ARBA00022801"/>
    </source>
</evidence>
<dbReference type="SUPFAM" id="SSF49758">
    <property type="entry name" value="Calpain large subunit, middle domain (domain III)"/>
    <property type="match status" value="2"/>
</dbReference>
<evidence type="ECO:0000256" key="2">
    <source>
        <dbReference type="ARBA" id="ARBA00022670"/>
    </source>
</evidence>
<feature type="active site" evidence="5 6">
    <location>
        <position position="469"/>
    </location>
</feature>
<dbReference type="SUPFAM" id="SSF116846">
    <property type="entry name" value="MIT domain"/>
    <property type="match status" value="2"/>
</dbReference>
<dbReference type="CDD" id="cd00044">
    <property type="entry name" value="CysPc"/>
    <property type="match status" value="1"/>
</dbReference>
<dbReference type="InterPro" id="IPR022682">
    <property type="entry name" value="Calpain_domain_III"/>
</dbReference>
<organism evidence="9 10">
    <name type="scientific">Cinara cedri</name>
    <dbReference type="NCBI Taxonomy" id="506608"/>
    <lineage>
        <taxon>Eukaryota</taxon>
        <taxon>Metazoa</taxon>
        <taxon>Ecdysozoa</taxon>
        <taxon>Arthropoda</taxon>
        <taxon>Hexapoda</taxon>
        <taxon>Insecta</taxon>
        <taxon>Pterygota</taxon>
        <taxon>Neoptera</taxon>
        <taxon>Paraneoptera</taxon>
        <taxon>Hemiptera</taxon>
        <taxon>Sternorrhyncha</taxon>
        <taxon>Aphidomorpha</taxon>
        <taxon>Aphidoidea</taxon>
        <taxon>Aphididae</taxon>
        <taxon>Lachninae</taxon>
        <taxon>Cinara</taxon>
    </lineage>
</organism>
<name>A0A5E4NP46_9HEMI</name>
<dbReference type="Pfam" id="PF00648">
    <property type="entry name" value="Peptidase_C2"/>
    <property type="match status" value="1"/>
</dbReference>
<dbReference type="Gene3D" id="2.60.120.380">
    <property type="match status" value="2"/>
</dbReference>
<dbReference type="InterPro" id="IPR038765">
    <property type="entry name" value="Papain-like_cys_pep_sf"/>
</dbReference>
<keyword evidence="2 6" id="KW-0645">Protease</keyword>